<reference evidence="3 4" key="1">
    <citation type="submission" date="2015-04" db="EMBL/GenBank/DDBJ databases">
        <title>Whole genome shotgun sequence of Sphingomonas changbaiensis NBRC 104936.</title>
        <authorList>
            <person name="Katano-Makiyama Y."/>
            <person name="Hosoyama A."/>
            <person name="Hashimoto M."/>
            <person name="Noguchi M."/>
            <person name="Tsuchikane K."/>
            <person name="Ohji S."/>
            <person name="Yamazoe A."/>
            <person name="Ichikawa N."/>
            <person name="Kimura A."/>
            <person name="Fujita N."/>
        </authorList>
    </citation>
    <scope>NUCLEOTIDE SEQUENCE [LARGE SCALE GENOMIC DNA]</scope>
    <source>
        <strain evidence="3 4">NBRC 104936</strain>
    </source>
</reference>
<keyword evidence="2" id="KW-0472">Membrane</keyword>
<comment type="caution">
    <text evidence="3">The sequence shown here is derived from an EMBL/GenBank/DDBJ whole genome shotgun (WGS) entry which is preliminary data.</text>
</comment>
<protein>
    <submittedName>
        <fullName evidence="3">Uncharacterized protein</fullName>
    </submittedName>
</protein>
<dbReference type="Proteomes" id="UP000033202">
    <property type="component" value="Unassembled WGS sequence"/>
</dbReference>
<dbReference type="STRING" id="1219043.SCH01S_28_00860"/>
<feature type="transmembrane region" description="Helical" evidence="2">
    <location>
        <begin position="160"/>
        <end position="183"/>
    </location>
</feature>
<feature type="transmembrane region" description="Helical" evidence="2">
    <location>
        <begin position="6"/>
        <end position="23"/>
    </location>
</feature>
<keyword evidence="2" id="KW-0812">Transmembrane</keyword>
<dbReference type="RefSeq" id="WP_046348049.1">
    <property type="nucleotide sequence ID" value="NZ_BBWU01000028.1"/>
</dbReference>
<proteinExistence type="predicted"/>
<gene>
    <name evidence="3" type="ORF">SCH01S_28_00860</name>
</gene>
<evidence type="ECO:0000256" key="1">
    <source>
        <dbReference type="SAM" id="MobiDB-lite"/>
    </source>
</evidence>
<name>A0A0E9MN62_9SPHN</name>
<feature type="transmembrane region" description="Helical" evidence="2">
    <location>
        <begin position="35"/>
        <end position="56"/>
    </location>
</feature>
<dbReference type="EMBL" id="BBWU01000028">
    <property type="protein sequence ID" value="GAO39227.1"/>
    <property type="molecule type" value="Genomic_DNA"/>
</dbReference>
<keyword evidence="2" id="KW-1133">Transmembrane helix</keyword>
<keyword evidence="4" id="KW-1185">Reference proteome</keyword>
<sequence length="217" mass="23511">MIFSLEIALGVASGLVLAYILITRGNAIASGIKQLVEVVLSIAGVAVMVWGVYALGSAGFTDNGFVGILVRWVGGMFLAIIGLGIFFFGGLGLSDLFYRVTGIEKRPAKNPNRDDRDIAWGFLNVAILFGVSFTFQALGLTGWMDAIDSYGRAHGMQDGLTVGVFALFLLWPWLIVLALMKLFPDKYGHDQKKVEPAAPKRPLHDERGEITCRKSGT</sequence>
<dbReference type="AlphaFoldDB" id="A0A0E9MN62"/>
<feature type="region of interest" description="Disordered" evidence="1">
    <location>
        <begin position="193"/>
        <end position="217"/>
    </location>
</feature>
<feature type="transmembrane region" description="Helical" evidence="2">
    <location>
        <begin position="118"/>
        <end position="140"/>
    </location>
</feature>
<evidence type="ECO:0000313" key="3">
    <source>
        <dbReference type="EMBL" id="GAO39227.1"/>
    </source>
</evidence>
<feature type="compositionally biased region" description="Basic and acidic residues" evidence="1">
    <location>
        <begin position="202"/>
        <end position="217"/>
    </location>
</feature>
<evidence type="ECO:0000313" key="4">
    <source>
        <dbReference type="Proteomes" id="UP000033202"/>
    </source>
</evidence>
<evidence type="ECO:0000256" key="2">
    <source>
        <dbReference type="SAM" id="Phobius"/>
    </source>
</evidence>
<accession>A0A0E9MN62</accession>
<organism evidence="3 4">
    <name type="scientific">Sphingomonas changbaiensis NBRC 104936</name>
    <dbReference type="NCBI Taxonomy" id="1219043"/>
    <lineage>
        <taxon>Bacteria</taxon>
        <taxon>Pseudomonadati</taxon>
        <taxon>Pseudomonadota</taxon>
        <taxon>Alphaproteobacteria</taxon>
        <taxon>Sphingomonadales</taxon>
        <taxon>Sphingomonadaceae</taxon>
        <taxon>Sphingomonas</taxon>
    </lineage>
</organism>
<feature type="transmembrane region" description="Helical" evidence="2">
    <location>
        <begin position="76"/>
        <end position="98"/>
    </location>
</feature>